<comment type="caution">
    <text evidence="11">The sequence shown here is derived from an EMBL/GenBank/DDBJ whole genome shotgun (WGS) entry which is preliminary data.</text>
</comment>
<evidence type="ECO:0000256" key="1">
    <source>
        <dbReference type="ARBA" id="ARBA00000198"/>
    </source>
</evidence>
<dbReference type="RefSeq" id="WP_135783165.1">
    <property type="nucleotide sequence ID" value="NZ_MRXY01000006.1"/>
</dbReference>
<evidence type="ECO:0000256" key="5">
    <source>
        <dbReference type="ARBA" id="ARBA00022741"/>
    </source>
</evidence>
<dbReference type="PANTHER" id="PTHR43071:SF1">
    <property type="entry name" value="2-AMINO-4-HYDROXY-6-HYDROXYMETHYLDIHYDROPTERIDINE PYROPHOSPHOKINASE"/>
    <property type="match status" value="1"/>
</dbReference>
<keyword evidence="12" id="KW-1185">Reference proteome</keyword>
<comment type="catalytic activity">
    <reaction evidence="9">
        <text>7,8-dihydroneopterin = 6-hydroxymethyl-7,8-dihydropterin + glycolaldehyde</text>
        <dbReference type="Rhea" id="RHEA:10540"/>
        <dbReference type="ChEBI" id="CHEBI:17001"/>
        <dbReference type="ChEBI" id="CHEBI:17071"/>
        <dbReference type="ChEBI" id="CHEBI:44841"/>
        <dbReference type="EC" id="4.1.2.25"/>
    </reaction>
</comment>
<dbReference type="Gene3D" id="3.30.70.560">
    <property type="entry name" value="7,8-Dihydro-6-hydroxymethylpterin-pyrophosphokinase HPPK"/>
    <property type="match status" value="1"/>
</dbReference>
<dbReference type="EC" id="2.7.6.3" evidence="9"/>
<dbReference type="InterPro" id="IPR043133">
    <property type="entry name" value="GTP-CH-I_C/QueF"/>
</dbReference>
<dbReference type="InterPro" id="IPR006156">
    <property type="entry name" value="Dihydroneopterin_aldolase"/>
</dbReference>
<dbReference type="OrthoDB" id="9808041at2"/>
<dbReference type="SUPFAM" id="SSF55083">
    <property type="entry name" value="6-hydroxymethyl-7,8-dihydropterin pyrophosphokinase, HPPK"/>
    <property type="match status" value="1"/>
</dbReference>
<reference evidence="11 12" key="1">
    <citation type="submission" date="2019-04" db="EMBL/GenBank/DDBJ databases">
        <title>Genome sequencing of Streptococcus rubneri DSM 26920(T).</title>
        <authorList>
            <person name="Kook J.-K."/>
            <person name="Park S.-N."/>
            <person name="Lim Y.K."/>
        </authorList>
    </citation>
    <scope>NUCLEOTIDE SEQUENCE [LARGE SCALE GENOMIC DNA]</scope>
    <source>
        <strain evidence="11 12">DSM 26920</strain>
    </source>
</reference>
<evidence type="ECO:0000256" key="6">
    <source>
        <dbReference type="ARBA" id="ARBA00022777"/>
    </source>
</evidence>
<dbReference type="Pfam" id="PF02152">
    <property type="entry name" value="FolB"/>
    <property type="match status" value="1"/>
</dbReference>
<dbReference type="NCBIfam" id="TIGR00526">
    <property type="entry name" value="folB_dom"/>
    <property type="match status" value="1"/>
</dbReference>
<protein>
    <recommendedName>
        <fullName evidence="9">Bifunctional folate synthesis protein</fullName>
    </recommendedName>
    <domain>
        <recommendedName>
            <fullName evidence="9">Dihydroneopterin aldolase</fullName>
            <shortName evidence="9">DHNA</shortName>
            <ecNumber evidence="9">4.1.2.25</ecNumber>
        </recommendedName>
        <alternativeName>
            <fullName evidence="9">7,8-dihydroneopterin aldolase</fullName>
        </alternativeName>
    </domain>
    <domain>
        <recommendedName>
            <fullName evidence="9">2-amino-4-hydroxy-6-hydroxymethyldihydropteridine pyrophosphokinase</fullName>
            <ecNumber evidence="9">2.7.6.3</ecNumber>
        </recommendedName>
        <alternativeName>
            <fullName evidence="9">6-hydroxymethyl-7,8-dihydropterin pyrophosphokinase</fullName>
            <shortName evidence="9">PPPK</shortName>
        </alternativeName>
        <alternativeName>
            <fullName evidence="9">7,8-dihydro-6-hydroxymethylpterin pyrophosphokinase</fullName>
            <shortName evidence="9">HPPK</shortName>
        </alternativeName>
    </domain>
</protein>
<gene>
    <name evidence="11" type="primary">folK</name>
    <name evidence="11" type="ORF">E5S68_08450</name>
</gene>
<dbReference type="Proteomes" id="UP000297986">
    <property type="component" value="Unassembled WGS sequence"/>
</dbReference>
<dbReference type="InterPro" id="IPR006157">
    <property type="entry name" value="FolB_dom"/>
</dbReference>
<dbReference type="CDD" id="cd00483">
    <property type="entry name" value="HPPK"/>
    <property type="match status" value="1"/>
</dbReference>
<keyword evidence="5" id="KW-0547">Nucleotide-binding</keyword>
<keyword evidence="7" id="KW-0067">ATP-binding</keyword>
<dbReference type="InterPro" id="IPR000550">
    <property type="entry name" value="Hppk"/>
</dbReference>
<dbReference type="NCBIfam" id="TIGR01498">
    <property type="entry name" value="folK"/>
    <property type="match status" value="1"/>
</dbReference>
<dbReference type="EC" id="4.1.2.25" evidence="9"/>
<dbReference type="EMBL" id="SRRP01000002">
    <property type="protein sequence ID" value="TGN91128.1"/>
    <property type="molecule type" value="Genomic_DNA"/>
</dbReference>
<dbReference type="SMART" id="SM00905">
    <property type="entry name" value="FolB"/>
    <property type="match status" value="1"/>
</dbReference>
<evidence type="ECO:0000256" key="8">
    <source>
        <dbReference type="ARBA" id="ARBA00022909"/>
    </source>
</evidence>
<keyword evidence="6 11" id="KW-0418">Kinase</keyword>
<evidence type="ECO:0000256" key="2">
    <source>
        <dbReference type="ARBA" id="ARBA00005051"/>
    </source>
</evidence>
<dbReference type="AlphaFoldDB" id="A0A4Z1DW48"/>
<dbReference type="NCBIfam" id="TIGR00525">
    <property type="entry name" value="folB"/>
    <property type="match status" value="1"/>
</dbReference>
<keyword evidence="9" id="KW-0456">Lyase</keyword>
<evidence type="ECO:0000256" key="3">
    <source>
        <dbReference type="ARBA" id="ARBA00009640"/>
    </source>
</evidence>
<evidence type="ECO:0000259" key="10">
    <source>
        <dbReference type="PROSITE" id="PS00794"/>
    </source>
</evidence>
<accession>A0A4Z1DW48</accession>
<proteinExistence type="inferred from homology"/>
<keyword evidence="8 9" id="KW-0289">Folate biosynthesis</keyword>
<comment type="function">
    <text evidence="9">Catalyzes the conversion of 7,8-dihydroneopterin to 6-hydroxymethyl-7,8-dihydropterin.</text>
</comment>
<comment type="catalytic activity">
    <reaction evidence="1">
        <text>6-hydroxymethyl-7,8-dihydropterin + ATP = (7,8-dihydropterin-6-yl)methyl diphosphate + AMP + H(+)</text>
        <dbReference type="Rhea" id="RHEA:11412"/>
        <dbReference type="ChEBI" id="CHEBI:15378"/>
        <dbReference type="ChEBI" id="CHEBI:30616"/>
        <dbReference type="ChEBI" id="CHEBI:44841"/>
        <dbReference type="ChEBI" id="CHEBI:72950"/>
        <dbReference type="ChEBI" id="CHEBI:456215"/>
        <dbReference type="EC" id="2.7.6.3"/>
    </reaction>
</comment>
<dbReference type="PANTHER" id="PTHR43071">
    <property type="entry name" value="2-AMINO-4-HYDROXY-6-HYDROXYMETHYLDIHYDROPTERIDINE PYROPHOSPHOKINASE"/>
    <property type="match status" value="1"/>
</dbReference>
<comment type="similarity">
    <text evidence="3">In the N-terminal section; belongs to the DHNA family.</text>
</comment>
<dbReference type="PROSITE" id="PS00794">
    <property type="entry name" value="HPPK"/>
    <property type="match status" value="1"/>
</dbReference>
<name>A0A4Z1DW48_9STRE</name>
<dbReference type="GO" id="GO:0004150">
    <property type="term" value="F:dihydroneopterin aldolase activity"/>
    <property type="evidence" value="ECO:0007669"/>
    <property type="project" value="UniProtKB-UniRule"/>
</dbReference>
<dbReference type="SUPFAM" id="SSF55620">
    <property type="entry name" value="Tetrahydrobiopterin biosynthesis enzymes-like"/>
    <property type="match status" value="1"/>
</dbReference>
<comment type="pathway">
    <text evidence="2">Cofactor biosynthesis; tetrahydrofolate biosynthesis; 2-amino-4-hydroxy-6-hydroxymethyl-7,8-dihydropteridine diphosphate from 7,8-dihydroneopterin triphosphate: step 4/4.</text>
</comment>
<dbReference type="GO" id="GO:0046654">
    <property type="term" value="P:tetrahydrofolate biosynthetic process"/>
    <property type="evidence" value="ECO:0007669"/>
    <property type="project" value="UniProtKB-UniRule"/>
</dbReference>
<feature type="domain" description="7,8-dihydro-6-hydroxymethylpterin-pyrophosphokinase" evidence="10">
    <location>
        <begin position="205"/>
        <end position="216"/>
    </location>
</feature>
<dbReference type="GO" id="GO:0016301">
    <property type="term" value="F:kinase activity"/>
    <property type="evidence" value="ECO:0007669"/>
    <property type="project" value="UniProtKB-KW"/>
</dbReference>
<dbReference type="UniPathway" id="UPA00077">
    <property type="reaction ID" value="UER00154"/>
</dbReference>
<dbReference type="GO" id="GO:0046656">
    <property type="term" value="P:folic acid biosynthetic process"/>
    <property type="evidence" value="ECO:0007669"/>
    <property type="project" value="UniProtKB-UniRule"/>
</dbReference>
<comment type="pathway">
    <text evidence="9">Cofactor biosynthesis; tetrahydrofolate biosynthesis; 2-amino-4-hydroxy-6-hydroxymethyl-7,8-dihydropteridine diphosphate from 7,8-dihydroneopterin triphosphate: step 3/4.</text>
</comment>
<organism evidence="11 12">
    <name type="scientific">Streptococcus rubneri</name>
    <dbReference type="NCBI Taxonomy" id="1234680"/>
    <lineage>
        <taxon>Bacteria</taxon>
        <taxon>Bacillati</taxon>
        <taxon>Bacillota</taxon>
        <taxon>Bacilli</taxon>
        <taxon>Lactobacillales</taxon>
        <taxon>Streptococcaceae</taxon>
        <taxon>Streptococcus</taxon>
    </lineage>
</organism>
<evidence type="ECO:0000256" key="9">
    <source>
        <dbReference type="RuleBase" id="RU362079"/>
    </source>
</evidence>
<dbReference type="InterPro" id="IPR035907">
    <property type="entry name" value="Hppk_sf"/>
</dbReference>
<dbReference type="CDD" id="cd00534">
    <property type="entry name" value="DHNA_DHNTPE"/>
    <property type="match status" value="1"/>
</dbReference>
<sequence length="274" mass="31487">MDQLRIKDLEVYAYHGVFQAEKEMGQRFVLDVCIDYDMTRTARTEDLTSSIHYGILAEQLTGWMQGDQVDLIETVAFQLVQHIFETYNFVSKVRLEVKKPWAPVALPLDTCSVTIEREKKRAFIGLGSNMGDKGQQLATAVSKLEEKGIMILQTSSQIETAPWGGVEQDSFLNQVVEVETWFTPQDLIETLLEIELEMGRVREVKWGPRVIDLDLLYMEDLILYSPDLILPHPYVAERAFILESLNEIAPYFVDPVQRKQIRQLWEAVKETKGS</sequence>
<dbReference type="GO" id="GO:0005524">
    <property type="term" value="F:ATP binding"/>
    <property type="evidence" value="ECO:0007669"/>
    <property type="project" value="UniProtKB-KW"/>
</dbReference>
<dbReference type="Gene3D" id="3.30.1130.10">
    <property type="match status" value="1"/>
</dbReference>
<dbReference type="GO" id="GO:0003848">
    <property type="term" value="F:2-amino-4-hydroxy-6-hydroxymethyldihydropteridine diphosphokinase activity"/>
    <property type="evidence" value="ECO:0007669"/>
    <property type="project" value="UniProtKB-EC"/>
</dbReference>
<evidence type="ECO:0000313" key="11">
    <source>
        <dbReference type="EMBL" id="TGN91128.1"/>
    </source>
</evidence>
<evidence type="ECO:0000256" key="4">
    <source>
        <dbReference type="ARBA" id="ARBA00022679"/>
    </source>
</evidence>
<evidence type="ECO:0000313" key="12">
    <source>
        <dbReference type="Proteomes" id="UP000297986"/>
    </source>
</evidence>
<dbReference type="Pfam" id="PF01288">
    <property type="entry name" value="HPPK"/>
    <property type="match status" value="1"/>
</dbReference>
<comment type="similarity">
    <text evidence="9">Belongs to the DHNA family.</text>
</comment>
<keyword evidence="4 11" id="KW-0808">Transferase</keyword>
<evidence type="ECO:0000256" key="7">
    <source>
        <dbReference type="ARBA" id="ARBA00022840"/>
    </source>
</evidence>